<dbReference type="EMBL" id="SMRT01000019">
    <property type="protein sequence ID" value="TDF92776.1"/>
    <property type="molecule type" value="Genomic_DNA"/>
</dbReference>
<organism evidence="2 3">
    <name type="scientific">Paenibacillus piri</name>
    <dbReference type="NCBI Taxonomy" id="2547395"/>
    <lineage>
        <taxon>Bacteria</taxon>
        <taxon>Bacillati</taxon>
        <taxon>Bacillota</taxon>
        <taxon>Bacilli</taxon>
        <taxon>Bacillales</taxon>
        <taxon>Paenibacillaceae</taxon>
        <taxon>Paenibacillus</taxon>
    </lineage>
</organism>
<keyword evidence="1" id="KW-1133">Transmembrane helix</keyword>
<protein>
    <submittedName>
        <fullName evidence="2">Uncharacterized protein</fullName>
    </submittedName>
</protein>
<dbReference type="AlphaFoldDB" id="A0A4R5KCB7"/>
<name>A0A4R5KCB7_9BACL</name>
<keyword evidence="3" id="KW-1185">Reference proteome</keyword>
<dbReference type="Proteomes" id="UP000295636">
    <property type="component" value="Unassembled WGS sequence"/>
</dbReference>
<keyword evidence="1" id="KW-0472">Membrane</keyword>
<sequence length="39" mass="4906">MPVQNMLQMPQLNDITWRRIFLTWLLYLYIINIKVYYIS</sequence>
<proteinExistence type="predicted"/>
<comment type="caution">
    <text evidence="2">The sequence shown here is derived from an EMBL/GenBank/DDBJ whole genome shotgun (WGS) entry which is preliminary data.</text>
</comment>
<keyword evidence="1" id="KW-0812">Transmembrane</keyword>
<reference evidence="2 3" key="1">
    <citation type="submission" date="2019-03" db="EMBL/GenBank/DDBJ databases">
        <title>This is whole genome sequence of Paenibacillus sp MS74 strain.</title>
        <authorList>
            <person name="Trinh H.N."/>
        </authorList>
    </citation>
    <scope>NUCLEOTIDE SEQUENCE [LARGE SCALE GENOMIC DNA]</scope>
    <source>
        <strain evidence="2 3">MS74</strain>
    </source>
</reference>
<accession>A0A4R5KCB7</accession>
<evidence type="ECO:0000313" key="2">
    <source>
        <dbReference type="EMBL" id="TDF92776.1"/>
    </source>
</evidence>
<evidence type="ECO:0000256" key="1">
    <source>
        <dbReference type="SAM" id="Phobius"/>
    </source>
</evidence>
<gene>
    <name evidence="2" type="ORF">E1757_29105</name>
</gene>
<evidence type="ECO:0000313" key="3">
    <source>
        <dbReference type="Proteomes" id="UP000295636"/>
    </source>
</evidence>
<feature type="transmembrane region" description="Helical" evidence="1">
    <location>
        <begin position="20"/>
        <end position="38"/>
    </location>
</feature>